<sequence>MNYGLTENYFISSFLGGLKADIRLLVRKPKPVTLYLAFNLARIQEIASQLEKEKFISSRRRNMGENTFPSNCMNVYVNLELPAQGPKYSWRKGPEHHNF</sequence>
<name>A0ABD2ZAC1_9GENT</name>
<dbReference type="EMBL" id="JBJUIK010000010">
    <property type="protein sequence ID" value="KAL3516053.1"/>
    <property type="molecule type" value="Genomic_DNA"/>
</dbReference>
<gene>
    <name evidence="1" type="ORF">ACH5RR_022955</name>
</gene>
<protein>
    <submittedName>
        <fullName evidence="1">Uncharacterized protein</fullName>
    </submittedName>
</protein>
<evidence type="ECO:0000313" key="2">
    <source>
        <dbReference type="Proteomes" id="UP001630127"/>
    </source>
</evidence>
<dbReference type="Proteomes" id="UP001630127">
    <property type="component" value="Unassembled WGS sequence"/>
</dbReference>
<organism evidence="1 2">
    <name type="scientific">Cinchona calisaya</name>
    <dbReference type="NCBI Taxonomy" id="153742"/>
    <lineage>
        <taxon>Eukaryota</taxon>
        <taxon>Viridiplantae</taxon>
        <taxon>Streptophyta</taxon>
        <taxon>Embryophyta</taxon>
        <taxon>Tracheophyta</taxon>
        <taxon>Spermatophyta</taxon>
        <taxon>Magnoliopsida</taxon>
        <taxon>eudicotyledons</taxon>
        <taxon>Gunneridae</taxon>
        <taxon>Pentapetalae</taxon>
        <taxon>asterids</taxon>
        <taxon>lamiids</taxon>
        <taxon>Gentianales</taxon>
        <taxon>Rubiaceae</taxon>
        <taxon>Cinchonoideae</taxon>
        <taxon>Cinchoneae</taxon>
        <taxon>Cinchona</taxon>
    </lineage>
</organism>
<comment type="caution">
    <text evidence="1">The sequence shown here is derived from an EMBL/GenBank/DDBJ whole genome shotgun (WGS) entry which is preliminary data.</text>
</comment>
<dbReference type="AlphaFoldDB" id="A0ABD2ZAC1"/>
<reference evidence="1 2" key="1">
    <citation type="submission" date="2024-11" db="EMBL/GenBank/DDBJ databases">
        <title>A near-complete genome assembly of Cinchona calisaya.</title>
        <authorList>
            <person name="Lian D.C."/>
            <person name="Zhao X.W."/>
            <person name="Wei L."/>
        </authorList>
    </citation>
    <scope>NUCLEOTIDE SEQUENCE [LARGE SCALE GENOMIC DNA]</scope>
    <source>
        <tissue evidence="1">Nenye</tissue>
    </source>
</reference>
<proteinExistence type="predicted"/>
<keyword evidence="2" id="KW-1185">Reference proteome</keyword>
<evidence type="ECO:0000313" key="1">
    <source>
        <dbReference type="EMBL" id="KAL3516053.1"/>
    </source>
</evidence>
<accession>A0ABD2ZAC1</accession>